<protein>
    <recommendedName>
        <fullName evidence="5">UvrD-like helicase C-terminal domain-containing protein</fullName>
    </recommendedName>
</protein>
<dbReference type="SUPFAM" id="SSF52540">
    <property type="entry name" value="P-loop containing nucleoside triphosphate hydrolases"/>
    <property type="match status" value="1"/>
</dbReference>
<dbReference type="EMBL" id="BRLB01000001">
    <property type="protein sequence ID" value="GKX28056.1"/>
    <property type="molecule type" value="Genomic_DNA"/>
</dbReference>
<dbReference type="GO" id="GO:0016787">
    <property type="term" value="F:hydrolase activity"/>
    <property type="evidence" value="ECO:0007669"/>
    <property type="project" value="UniProtKB-KW"/>
</dbReference>
<sequence>MHFCSEEKELEYISNEISTRLYKKYNLKDIAIIARKKGQLYNAKDFLIKRGVNADIIDKRNPNFDNDSVKLITMHSIKGLEFNVVMIIGVNKDIIPILKK</sequence>
<keyword evidence="7" id="KW-1185">Reference proteome</keyword>
<proteinExistence type="predicted"/>
<dbReference type="PANTHER" id="PTHR11070">
    <property type="entry name" value="UVRD / RECB / PCRA DNA HELICASE FAMILY MEMBER"/>
    <property type="match status" value="1"/>
</dbReference>
<evidence type="ECO:0000256" key="4">
    <source>
        <dbReference type="ARBA" id="ARBA00022840"/>
    </source>
</evidence>
<organism evidence="6 7">
    <name type="scientific">Vallitalea longa</name>
    <dbReference type="NCBI Taxonomy" id="2936439"/>
    <lineage>
        <taxon>Bacteria</taxon>
        <taxon>Bacillati</taxon>
        <taxon>Bacillota</taxon>
        <taxon>Clostridia</taxon>
        <taxon>Lachnospirales</taxon>
        <taxon>Vallitaleaceae</taxon>
        <taxon>Vallitalea</taxon>
    </lineage>
</organism>
<accession>A0A9W5Y8N2</accession>
<dbReference type="PANTHER" id="PTHR11070:SF2">
    <property type="entry name" value="ATP-DEPENDENT DNA HELICASE SRS2"/>
    <property type="match status" value="1"/>
</dbReference>
<keyword evidence="1" id="KW-0547">Nucleotide-binding</keyword>
<dbReference type="InterPro" id="IPR027417">
    <property type="entry name" value="P-loop_NTPase"/>
</dbReference>
<evidence type="ECO:0000313" key="6">
    <source>
        <dbReference type="EMBL" id="GKX28056.1"/>
    </source>
</evidence>
<dbReference type="AlphaFoldDB" id="A0A9W5Y8N2"/>
<comment type="caution">
    <text evidence="6">The sequence shown here is derived from an EMBL/GenBank/DDBJ whole genome shotgun (WGS) entry which is preliminary data.</text>
</comment>
<dbReference type="GO" id="GO:0043138">
    <property type="term" value="F:3'-5' DNA helicase activity"/>
    <property type="evidence" value="ECO:0007669"/>
    <property type="project" value="TreeGrafter"/>
</dbReference>
<dbReference type="Proteomes" id="UP001144256">
    <property type="component" value="Unassembled WGS sequence"/>
</dbReference>
<evidence type="ECO:0000256" key="3">
    <source>
        <dbReference type="ARBA" id="ARBA00022806"/>
    </source>
</evidence>
<dbReference type="GO" id="GO:0003677">
    <property type="term" value="F:DNA binding"/>
    <property type="evidence" value="ECO:0007669"/>
    <property type="project" value="InterPro"/>
</dbReference>
<dbReference type="Pfam" id="PF13361">
    <property type="entry name" value="UvrD_C"/>
    <property type="match status" value="1"/>
</dbReference>
<keyword evidence="2" id="KW-0378">Hydrolase</keyword>
<dbReference type="Gene3D" id="3.40.50.300">
    <property type="entry name" value="P-loop containing nucleotide triphosphate hydrolases"/>
    <property type="match status" value="1"/>
</dbReference>
<dbReference type="InterPro" id="IPR000212">
    <property type="entry name" value="DNA_helicase_UvrD/REP"/>
</dbReference>
<dbReference type="InterPro" id="IPR014017">
    <property type="entry name" value="DNA_helicase_UvrD-like_C"/>
</dbReference>
<keyword evidence="3" id="KW-0347">Helicase</keyword>
<evidence type="ECO:0000259" key="5">
    <source>
        <dbReference type="Pfam" id="PF13361"/>
    </source>
</evidence>
<evidence type="ECO:0000256" key="1">
    <source>
        <dbReference type="ARBA" id="ARBA00022741"/>
    </source>
</evidence>
<name>A0A9W5Y8N2_9FIRM</name>
<feature type="domain" description="UvrD-like helicase C-terminal" evidence="5">
    <location>
        <begin position="65"/>
        <end position="96"/>
    </location>
</feature>
<reference evidence="6" key="1">
    <citation type="submission" date="2022-06" db="EMBL/GenBank/DDBJ databases">
        <title>Vallitalea longa sp. nov., an anaerobic bacterium isolated from marine sediment.</title>
        <authorList>
            <person name="Hirano S."/>
            <person name="Terahara T."/>
            <person name="Mori K."/>
            <person name="Hamada M."/>
            <person name="Matsumoto R."/>
            <person name="Kobayashi T."/>
        </authorList>
    </citation>
    <scope>NUCLEOTIDE SEQUENCE</scope>
    <source>
        <strain evidence="6">SH18-1</strain>
    </source>
</reference>
<keyword evidence="4" id="KW-0067">ATP-binding</keyword>
<dbReference type="GO" id="GO:0000725">
    <property type="term" value="P:recombinational repair"/>
    <property type="evidence" value="ECO:0007669"/>
    <property type="project" value="TreeGrafter"/>
</dbReference>
<dbReference type="GO" id="GO:0005524">
    <property type="term" value="F:ATP binding"/>
    <property type="evidence" value="ECO:0007669"/>
    <property type="project" value="UniProtKB-KW"/>
</dbReference>
<evidence type="ECO:0000313" key="7">
    <source>
        <dbReference type="Proteomes" id="UP001144256"/>
    </source>
</evidence>
<evidence type="ECO:0000256" key="2">
    <source>
        <dbReference type="ARBA" id="ARBA00022801"/>
    </source>
</evidence>
<gene>
    <name evidence="6" type="ORF">SH1V18_05360</name>
</gene>